<gene>
    <name evidence="5" type="ORF">NA57DRAFT_52654</name>
</gene>
<reference evidence="5" key="1">
    <citation type="journal article" date="2020" name="Stud. Mycol.">
        <title>101 Dothideomycetes genomes: a test case for predicting lifestyles and emergence of pathogens.</title>
        <authorList>
            <person name="Haridas S."/>
            <person name="Albert R."/>
            <person name="Binder M."/>
            <person name="Bloem J."/>
            <person name="Labutti K."/>
            <person name="Salamov A."/>
            <person name="Andreopoulos B."/>
            <person name="Baker S."/>
            <person name="Barry K."/>
            <person name="Bills G."/>
            <person name="Bluhm B."/>
            <person name="Cannon C."/>
            <person name="Castanera R."/>
            <person name="Culley D."/>
            <person name="Daum C."/>
            <person name="Ezra D."/>
            <person name="Gonzalez J."/>
            <person name="Henrissat B."/>
            <person name="Kuo A."/>
            <person name="Liang C."/>
            <person name="Lipzen A."/>
            <person name="Lutzoni F."/>
            <person name="Magnuson J."/>
            <person name="Mondo S."/>
            <person name="Nolan M."/>
            <person name="Ohm R."/>
            <person name="Pangilinan J."/>
            <person name="Park H.-J."/>
            <person name="Ramirez L."/>
            <person name="Alfaro M."/>
            <person name="Sun H."/>
            <person name="Tritt A."/>
            <person name="Yoshinaga Y."/>
            <person name="Zwiers L.-H."/>
            <person name="Turgeon B."/>
            <person name="Goodwin S."/>
            <person name="Spatafora J."/>
            <person name="Crous P."/>
            <person name="Grigoriev I."/>
        </authorList>
    </citation>
    <scope>NUCLEOTIDE SEQUENCE</scope>
    <source>
        <strain evidence="5">CBS 133067</strain>
    </source>
</reference>
<evidence type="ECO:0000259" key="4">
    <source>
        <dbReference type="Pfam" id="PF01494"/>
    </source>
</evidence>
<dbReference type="EMBL" id="ML978122">
    <property type="protein sequence ID" value="KAF2103118.1"/>
    <property type="molecule type" value="Genomic_DNA"/>
</dbReference>
<dbReference type="Gene3D" id="3.50.50.60">
    <property type="entry name" value="FAD/NAD(P)-binding domain"/>
    <property type="match status" value="1"/>
</dbReference>
<dbReference type="SUPFAM" id="SSF51905">
    <property type="entry name" value="FAD/NAD(P)-binding domain"/>
    <property type="match status" value="1"/>
</dbReference>
<dbReference type="AlphaFoldDB" id="A0A9P4IPP1"/>
<dbReference type="InterPro" id="IPR002938">
    <property type="entry name" value="FAD-bd"/>
</dbReference>
<keyword evidence="6" id="KW-1185">Reference proteome</keyword>
<protein>
    <submittedName>
        <fullName evidence="5">FAD/NAD(P)-binding domain-containing protein</fullName>
    </submittedName>
</protein>
<dbReference type="SUPFAM" id="SSF54373">
    <property type="entry name" value="FAD-linked reductases, C-terminal domain"/>
    <property type="match status" value="1"/>
</dbReference>
<proteinExistence type="predicted"/>
<dbReference type="InterPro" id="IPR051104">
    <property type="entry name" value="FAD_monoxygenase"/>
</dbReference>
<dbReference type="GO" id="GO:0071949">
    <property type="term" value="F:FAD binding"/>
    <property type="evidence" value="ECO:0007669"/>
    <property type="project" value="InterPro"/>
</dbReference>
<dbReference type="PANTHER" id="PTHR46720:SF3">
    <property type="entry name" value="FAD-BINDING DOMAIN-CONTAINING PROTEIN-RELATED"/>
    <property type="match status" value="1"/>
</dbReference>
<name>A0A9P4IPP1_9PEZI</name>
<dbReference type="GO" id="GO:0016491">
    <property type="term" value="F:oxidoreductase activity"/>
    <property type="evidence" value="ECO:0007669"/>
    <property type="project" value="UniProtKB-KW"/>
</dbReference>
<organism evidence="5 6">
    <name type="scientific">Rhizodiscina lignyota</name>
    <dbReference type="NCBI Taxonomy" id="1504668"/>
    <lineage>
        <taxon>Eukaryota</taxon>
        <taxon>Fungi</taxon>
        <taxon>Dikarya</taxon>
        <taxon>Ascomycota</taxon>
        <taxon>Pezizomycotina</taxon>
        <taxon>Dothideomycetes</taxon>
        <taxon>Pleosporomycetidae</taxon>
        <taxon>Aulographales</taxon>
        <taxon>Rhizodiscinaceae</taxon>
        <taxon>Rhizodiscina</taxon>
    </lineage>
</organism>
<dbReference type="PRINTS" id="PR00420">
    <property type="entry name" value="RNGMNOXGNASE"/>
</dbReference>
<evidence type="ECO:0000313" key="6">
    <source>
        <dbReference type="Proteomes" id="UP000799772"/>
    </source>
</evidence>
<dbReference type="GO" id="GO:0044550">
    <property type="term" value="P:secondary metabolite biosynthetic process"/>
    <property type="evidence" value="ECO:0007669"/>
    <property type="project" value="TreeGrafter"/>
</dbReference>
<keyword evidence="2" id="KW-0274">FAD</keyword>
<keyword evidence="3" id="KW-0560">Oxidoreductase</keyword>
<evidence type="ECO:0000256" key="1">
    <source>
        <dbReference type="ARBA" id="ARBA00022630"/>
    </source>
</evidence>
<dbReference type="InterPro" id="IPR036188">
    <property type="entry name" value="FAD/NAD-bd_sf"/>
</dbReference>
<dbReference type="Proteomes" id="UP000799772">
    <property type="component" value="Unassembled WGS sequence"/>
</dbReference>
<evidence type="ECO:0000256" key="2">
    <source>
        <dbReference type="ARBA" id="ARBA00022827"/>
    </source>
</evidence>
<sequence length="425" mass="46363">MGSPILNPKDFKVAIVGGGIGGLTTALCLSYHCPDINITVYEQAPVYKEIGAGIGIGVNAARILHRIRVGDDANAISGDRNGTHRSMRRFDNGEEICQVEAMDEPKETNVRQLAVRIEDGGNEVQVHFQDGTSAKANLVIGADGIHSIIRSQFATDPPCFSGTIAYRGLLPLDAIAQSWPFPSYSVSWLGRGKHFLTFPISKNKILNVVGFVSKPEEELGDLKESWTSTADRGELEAEYEGWDPSLLAVIRNMDQTVGKWRINDRDLLKQWVYLDGKAVLLGDAAHAMLPHQGSGAGYAIEDAYILGLALKDFFAANAAPPLNEPGSSVMVSAPRLGNSFQDRKSLSTWMQVYQLVRLPRAQKSQIASRESGNLRAMQGSDFEGLSYEECLPVVREKLKGRMKSVWGADIGADYEALVKKTGLRG</sequence>
<keyword evidence="1" id="KW-0285">Flavoprotein</keyword>
<evidence type="ECO:0000256" key="3">
    <source>
        <dbReference type="ARBA" id="ARBA00023002"/>
    </source>
</evidence>
<evidence type="ECO:0000313" key="5">
    <source>
        <dbReference type="EMBL" id="KAF2103118.1"/>
    </source>
</evidence>
<feature type="domain" description="FAD-binding" evidence="4">
    <location>
        <begin position="125"/>
        <end position="315"/>
    </location>
</feature>
<comment type="caution">
    <text evidence="5">The sequence shown here is derived from an EMBL/GenBank/DDBJ whole genome shotgun (WGS) entry which is preliminary data.</text>
</comment>
<dbReference type="PANTHER" id="PTHR46720">
    <property type="entry name" value="HYDROXYLASE, PUTATIVE (AFU_ORTHOLOGUE AFUA_3G01460)-RELATED"/>
    <property type="match status" value="1"/>
</dbReference>
<accession>A0A9P4IPP1</accession>
<dbReference type="Pfam" id="PF01494">
    <property type="entry name" value="FAD_binding_3"/>
    <property type="match status" value="1"/>
</dbReference>
<dbReference type="OrthoDB" id="417877at2759"/>